<reference evidence="2" key="1">
    <citation type="submission" date="2017-01" db="EMBL/GenBank/DDBJ databases">
        <authorList>
            <person name="Varghese N."/>
            <person name="Submissions S."/>
        </authorList>
    </citation>
    <scope>NUCLEOTIDE SEQUENCE [LARGE SCALE GENOMIC DNA]</scope>
    <source>
        <strain evidence="2">LP100</strain>
    </source>
</reference>
<proteinExistence type="predicted"/>
<evidence type="ECO:0000313" key="1">
    <source>
        <dbReference type="EMBL" id="SIT77480.1"/>
    </source>
</evidence>
<dbReference type="Proteomes" id="UP000187181">
    <property type="component" value="Unassembled WGS sequence"/>
</dbReference>
<accession>A0A1R3WH93</accession>
<dbReference type="RefSeq" id="WP_076665911.1">
    <property type="nucleotide sequence ID" value="NZ_FTPP01000001.1"/>
</dbReference>
<sequence>MQTRAAMEMRAQSVKEWATDSETSYFGKGKLKHTAEFLQPEEQLRLWQPRPSAPLKQASPGLATLGWAQEFRLQLQTKHYLQRARYFSPSLTISDIIFPFHYFW</sequence>
<keyword evidence="2" id="KW-1185">Reference proteome</keyword>
<name>A0A1R3WH93_9BACT</name>
<organism evidence="1 2">
    <name type="scientific">Pontibacter indicus</name>
    <dbReference type="NCBI Taxonomy" id="1317125"/>
    <lineage>
        <taxon>Bacteria</taxon>
        <taxon>Pseudomonadati</taxon>
        <taxon>Bacteroidota</taxon>
        <taxon>Cytophagia</taxon>
        <taxon>Cytophagales</taxon>
        <taxon>Hymenobacteraceae</taxon>
        <taxon>Pontibacter</taxon>
    </lineage>
</organism>
<evidence type="ECO:0000313" key="2">
    <source>
        <dbReference type="Proteomes" id="UP000187181"/>
    </source>
</evidence>
<gene>
    <name evidence="1" type="ORF">SAMN05444128_0495</name>
</gene>
<dbReference type="OrthoDB" id="852970at2"/>
<dbReference type="AlphaFoldDB" id="A0A1R3WH93"/>
<protein>
    <submittedName>
        <fullName evidence="1">Uncharacterized protein</fullName>
    </submittedName>
</protein>
<dbReference type="EMBL" id="FTPP01000001">
    <property type="protein sequence ID" value="SIT77480.1"/>
    <property type="molecule type" value="Genomic_DNA"/>
</dbReference>